<organism evidence="2 3">
    <name type="scientific">Trichinella nativa</name>
    <dbReference type="NCBI Taxonomy" id="6335"/>
    <lineage>
        <taxon>Eukaryota</taxon>
        <taxon>Metazoa</taxon>
        <taxon>Ecdysozoa</taxon>
        <taxon>Nematoda</taxon>
        <taxon>Enoplea</taxon>
        <taxon>Dorylaimia</taxon>
        <taxon>Trichinellida</taxon>
        <taxon>Trichinellidae</taxon>
        <taxon>Trichinella</taxon>
    </lineage>
</organism>
<sequence length="35" mass="3923">MDESGGYHPDSEVQNTQDTVHKPHETQEKGRPKCG</sequence>
<evidence type="ECO:0000313" key="2">
    <source>
        <dbReference type="EMBL" id="KRZ46445.1"/>
    </source>
</evidence>
<dbReference type="AlphaFoldDB" id="A0A0V1KGT5"/>
<dbReference type="Proteomes" id="UP000054721">
    <property type="component" value="Unassembled WGS sequence"/>
</dbReference>
<evidence type="ECO:0000256" key="1">
    <source>
        <dbReference type="SAM" id="MobiDB-lite"/>
    </source>
</evidence>
<protein>
    <submittedName>
        <fullName evidence="2">Uncharacterized protein</fullName>
    </submittedName>
</protein>
<comment type="caution">
    <text evidence="2">The sequence shown here is derived from an EMBL/GenBank/DDBJ whole genome shotgun (WGS) entry which is preliminary data.</text>
</comment>
<dbReference type="EMBL" id="JYDW01003367">
    <property type="protein sequence ID" value="KRZ46445.1"/>
    <property type="molecule type" value="Genomic_DNA"/>
</dbReference>
<evidence type="ECO:0000313" key="3">
    <source>
        <dbReference type="Proteomes" id="UP000054721"/>
    </source>
</evidence>
<gene>
    <name evidence="2" type="ORF">T02_6458</name>
</gene>
<keyword evidence="3" id="KW-1185">Reference proteome</keyword>
<name>A0A0V1KGT5_9BILA</name>
<feature type="region of interest" description="Disordered" evidence="1">
    <location>
        <begin position="1"/>
        <end position="35"/>
    </location>
</feature>
<feature type="compositionally biased region" description="Basic and acidic residues" evidence="1">
    <location>
        <begin position="19"/>
        <end position="35"/>
    </location>
</feature>
<proteinExistence type="predicted"/>
<reference evidence="2 3" key="1">
    <citation type="submission" date="2015-05" db="EMBL/GenBank/DDBJ databases">
        <title>Evolution of Trichinella species and genotypes.</title>
        <authorList>
            <person name="Korhonen P.K."/>
            <person name="Edoardo P."/>
            <person name="Giuseppe L.R."/>
            <person name="Gasser R.B."/>
        </authorList>
    </citation>
    <scope>NUCLEOTIDE SEQUENCE [LARGE SCALE GENOMIC DNA]</scope>
    <source>
        <strain evidence="2">ISS10</strain>
    </source>
</reference>
<accession>A0A0V1KGT5</accession>